<dbReference type="EMBL" id="CP144745">
    <property type="protein sequence ID" value="WVZ52829.1"/>
    <property type="molecule type" value="Genomic_DNA"/>
</dbReference>
<evidence type="ECO:0000313" key="2">
    <source>
        <dbReference type="Proteomes" id="UP001341281"/>
    </source>
</evidence>
<gene>
    <name evidence="1" type="ORF">U9M48_003849</name>
</gene>
<feature type="non-terminal residue" evidence="1">
    <location>
        <position position="77"/>
    </location>
</feature>
<proteinExistence type="predicted"/>
<dbReference type="Proteomes" id="UP001341281">
    <property type="component" value="Chromosome 01"/>
</dbReference>
<sequence>MWMVWWTPPESHKAGHCSPIGRHNIARVLIRNQWTSESLICDVSSTGARSYPQVERKVAAEAGTDGTWTSALEVVVP</sequence>
<dbReference type="AlphaFoldDB" id="A0AAQ3PJ17"/>
<reference evidence="1 2" key="1">
    <citation type="submission" date="2024-02" db="EMBL/GenBank/DDBJ databases">
        <title>High-quality chromosome-scale genome assembly of Pensacola bahiagrass (Paspalum notatum Flugge var. saurae).</title>
        <authorList>
            <person name="Vega J.M."/>
            <person name="Podio M."/>
            <person name="Orjuela J."/>
            <person name="Siena L.A."/>
            <person name="Pessino S.C."/>
            <person name="Combes M.C."/>
            <person name="Mariac C."/>
            <person name="Albertini E."/>
            <person name="Pupilli F."/>
            <person name="Ortiz J.P.A."/>
            <person name="Leblanc O."/>
        </authorList>
    </citation>
    <scope>NUCLEOTIDE SEQUENCE [LARGE SCALE GENOMIC DNA]</scope>
    <source>
        <strain evidence="1">R1</strain>
        <tissue evidence="1">Leaf</tissue>
    </source>
</reference>
<accession>A0AAQ3PJ17</accession>
<evidence type="ECO:0000313" key="1">
    <source>
        <dbReference type="EMBL" id="WVZ52829.1"/>
    </source>
</evidence>
<keyword evidence="2" id="KW-1185">Reference proteome</keyword>
<protein>
    <submittedName>
        <fullName evidence="1">Uncharacterized protein</fullName>
    </submittedName>
</protein>
<organism evidence="1 2">
    <name type="scientific">Paspalum notatum var. saurae</name>
    <dbReference type="NCBI Taxonomy" id="547442"/>
    <lineage>
        <taxon>Eukaryota</taxon>
        <taxon>Viridiplantae</taxon>
        <taxon>Streptophyta</taxon>
        <taxon>Embryophyta</taxon>
        <taxon>Tracheophyta</taxon>
        <taxon>Spermatophyta</taxon>
        <taxon>Magnoliopsida</taxon>
        <taxon>Liliopsida</taxon>
        <taxon>Poales</taxon>
        <taxon>Poaceae</taxon>
        <taxon>PACMAD clade</taxon>
        <taxon>Panicoideae</taxon>
        <taxon>Andropogonodae</taxon>
        <taxon>Paspaleae</taxon>
        <taxon>Paspalinae</taxon>
        <taxon>Paspalum</taxon>
    </lineage>
</organism>
<name>A0AAQ3PJ17_PASNO</name>